<keyword evidence="2" id="KW-0812">Transmembrane</keyword>
<proteinExistence type="predicted"/>
<evidence type="ECO:0000256" key="1">
    <source>
        <dbReference type="SAM" id="MobiDB-lite"/>
    </source>
</evidence>
<evidence type="ECO:0000313" key="4">
    <source>
        <dbReference type="Proteomes" id="UP001320691"/>
    </source>
</evidence>
<evidence type="ECO:0000313" key="3">
    <source>
        <dbReference type="EMBL" id="MCS4280646.1"/>
    </source>
</evidence>
<keyword evidence="2" id="KW-1133">Transmembrane helix</keyword>
<keyword evidence="2" id="KW-0472">Membrane</keyword>
<name>A0AAW5PJS7_9GAMM</name>
<dbReference type="Proteomes" id="UP001320691">
    <property type="component" value="Unassembled WGS sequence"/>
</dbReference>
<dbReference type="AlphaFoldDB" id="A0AAW5PJS7"/>
<protein>
    <submittedName>
        <fullName evidence="3">Uncharacterized protein</fullName>
    </submittedName>
</protein>
<feature type="region of interest" description="Disordered" evidence="1">
    <location>
        <begin position="139"/>
        <end position="182"/>
    </location>
</feature>
<sequence length="182" mass="19343">MIEGFEVNALLLMVGLVCGTLLGALAGFSLGTKDRPNPIDFYTNELGIYLSLLYESNGTPRNPQWIRDALAVRMANALILAGNLPPGTGISSSQASLKTLVARVLEQDLLAGVKQHDARELASQVARCVMERDHQHGICPTDATGNMPSLQRGPSAKSLRISPTPDGEISKPSDVPGLITTP</sequence>
<evidence type="ECO:0000256" key="2">
    <source>
        <dbReference type="SAM" id="Phobius"/>
    </source>
</evidence>
<gene>
    <name evidence="3" type="ORF">M2412_002640</name>
</gene>
<organism evidence="3 4">
    <name type="scientific">Stenotrophomonas rhizophila</name>
    <dbReference type="NCBI Taxonomy" id="216778"/>
    <lineage>
        <taxon>Bacteria</taxon>
        <taxon>Pseudomonadati</taxon>
        <taxon>Pseudomonadota</taxon>
        <taxon>Gammaproteobacteria</taxon>
        <taxon>Lysobacterales</taxon>
        <taxon>Lysobacteraceae</taxon>
        <taxon>Stenotrophomonas</taxon>
    </lineage>
</organism>
<accession>A0AAW5PJS7</accession>
<feature type="transmembrane region" description="Helical" evidence="2">
    <location>
        <begin position="7"/>
        <end position="30"/>
    </location>
</feature>
<reference evidence="3" key="1">
    <citation type="submission" date="2022-08" db="EMBL/GenBank/DDBJ databases">
        <title>Genomic analyses of the natural microbiome of Caenorhabditis elegans.</title>
        <authorList>
            <person name="Samuel B."/>
        </authorList>
    </citation>
    <scope>NUCLEOTIDE SEQUENCE</scope>
    <source>
        <strain evidence="3">BIGb0277</strain>
    </source>
</reference>
<dbReference type="EMBL" id="JANUEK010000006">
    <property type="protein sequence ID" value="MCS4280646.1"/>
    <property type="molecule type" value="Genomic_DNA"/>
</dbReference>
<comment type="caution">
    <text evidence="3">The sequence shown here is derived from an EMBL/GenBank/DDBJ whole genome shotgun (WGS) entry which is preliminary data.</text>
</comment>
<dbReference type="RefSeq" id="WP_259261307.1">
    <property type="nucleotide sequence ID" value="NZ_JANUEK010000006.1"/>
</dbReference>